<name>A0ABQ7XC02_BRANA</name>
<reference evidence="2 3" key="1">
    <citation type="submission" date="2021-05" db="EMBL/GenBank/DDBJ databases">
        <title>Genome Assembly of Synthetic Allotetraploid Brassica napus Reveals Homoeologous Exchanges between Subgenomes.</title>
        <authorList>
            <person name="Davis J.T."/>
        </authorList>
    </citation>
    <scope>NUCLEOTIDE SEQUENCE [LARGE SCALE GENOMIC DNA]</scope>
    <source>
        <strain evidence="3">cv. Da-Ae</strain>
        <tissue evidence="2">Seedling</tissue>
    </source>
</reference>
<dbReference type="EMBL" id="JAGKQM010001007">
    <property type="protein sequence ID" value="KAH0852613.1"/>
    <property type="molecule type" value="Genomic_DNA"/>
</dbReference>
<feature type="compositionally biased region" description="Basic and acidic residues" evidence="1">
    <location>
        <begin position="126"/>
        <end position="137"/>
    </location>
</feature>
<evidence type="ECO:0000313" key="2">
    <source>
        <dbReference type="EMBL" id="KAH0852613.1"/>
    </source>
</evidence>
<keyword evidence="3" id="KW-1185">Reference proteome</keyword>
<dbReference type="Proteomes" id="UP000824890">
    <property type="component" value="Unassembled WGS sequence"/>
</dbReference>
<evidence type="ECO:0000256" key="1">
    <source>
        <dbReference type="SAM" id="MobiDB-lite"/>
    </source>
</evidence>
<feature type="region of interest" description="Disordered" evidence="1">
    <location>
        <begin position="111"/>
        <end position="144"/>
    </location>
</feature>
<gene>
    <name evidence="2" type="ORF">HID58_093868</name>
</gene>
<feature type="region of interest" description="Disordered" evidence="1">
    <location>
        <begin position="29"/>
        <end position="50"/>
    </location>
</feature>
<accession>A0ABQ7XC02</accession>
<evidence type="ECO:0000313" key="3">
    <source>
        <dbReference type="Proteomes" id="UP000824890"/>
    </source>
</evidence>
<sequence>MGMEGVWRCMVEWANLGRGRTELVRKCTDRTDPYGPSRPKSTMVRESEDEAELVRQNKLLRDQMTEQLNQTMITTVADMIKSSMKELRDEIRQEIRQATGQDEVEIQEAAPLDPEGGNQGEPPVSEEVHDQEEHHDQEEESSDLSITCSVSRVLLHLPTLSPWYLIQKTLKQSSDLSITCSVSRVLLHLPTLSPWYLIQKTLKQTKKKAVCAKEIGAWFVIGCGSPRQAGYSWKGRARLDYVSGQRRGQIHEPMRSISSQGFHLTNQAVPTLCKDHKT</sequence>
<organism evidence="2 3">
    <name type="scientific">Brassica napus</name>
    <name type="common">Rape</name>
    <dbReference type="NCBI Taxonomy" id="3708"/>
    <lineage>
        <taxon>Eukaryota</taxon>
        <taxon>Viridiplantae</taxon>
        <taxon>Streptophyta</taxon>
        <taxon>Embryophyta</taxon>
        <taxon>Tracheophyta</taxon>
        <taxon>Spermatophyta</taxon>
        <taxon>Magnoliopsida</taxon>
        <taxon>eudicotyledons</taxon>
        <taxon>Gunneridae</taxon>
        <taxon>Pentapetalae</taxon>
        <taxon>rosids</taxon>
        <taxon>malvids</taxon>
        <taxon>Brassicales</taxon>
        <taxon>Brassicaceae</taxon>
        <taxon>Brassiceae</taxon>
        <taxon>Brassica</taxon>
    </lineage>
</organism>
<protein>
    <submittedName>
        <fullName evidence="2">Uncharacterized protein</fullName>
    </submittedName>
</protein>
<comment type="caution">
    <text evidence="2">The sequence shown here is derived from an EMBL/GenBank/DDBJ whole genome shotgun (WGS) entry which is preliminary data.</text>
</comment>
<proteinExistence type="predicted"/>